<evidence type="ECO:0000256" key="1">
    <source>
        <dbReference type="ARBA" id="ARBA00007749"/>
    </source>
</evidence>
<reference evidence="6 7" key="1">
    <citation type="submission" date="2017-11" db="EMBL/GenBank/DDBJ databases">
        <title>Evolution of Phototrophy in the Chloroflexi Phylum Driven by Horizontal Gene Transfer.</title>
        <authorList>
            <person name="Ward L.M."/>
            <person name="Hemp J."/>
            <person name="Shih P.M."/>
            <person name="Mcglynn S.E."/>
            <person name="Fischer W."/>
        </authorList>
    </citation>
    <scope>NUCLEOTIDE SEQUENCE [LARGE SCALE GENOMIC DNA]</scope>
    <source>
        <strain evidence="6">JP3_7</strain>
    </source>
</reference>
<accession>A0A2M8QFH6</accession>
<keyword evidence="3" id="KW-0378">Hydrolase</keyword>
<dbReference type="Proteomes" id="UP000230790">
    <property type="component" value="Unassembled WGS sequence"/>
</dbReference>
<dbReference type="PANTHER" id="PTHR42978">
    <property type="entry name" value="QUORUM-QUENCHING LACTONASE YTNP-RELATED-RELATED"/>
    <property type="match status" value="1"/>
</dbReference>
<comment type="caution">
    <text evidence="6">The sequence shown here is derived from an EMBL/GenBank/DDBJ whole genome shotgun (WGS) entry which is preliminary data.</text>
</comment>
<evidence type="ECO:0000313" key="6">
    <source>
        <dbReference type="EMBL" id="PJF48573.1"/>
    </source>
</evidence>
<evidence type="ECO:0000259" key="5">
    <source>
        <dbReference type="SMART" id="SM00849"/>
    </source>
</evidence>
<protein>
    <recommendedName>
        <fullName evidence="5">Metallo-beta-lactamase domain-containing protein</fullName>
    </recommendedName>
</protein>
<dbReference type="Gene3D" id="3.60.15.10">
    <property type="entry name" value="Ribonuclease Z/Hydroxyacylglutathione hydrolase-like"/>
    <property type="match status" value="1"/>
</dbReference>
<name>A0A2M8QFH6_9CHLR</name>
<dbReference type="GO" id="GO:0016787">
    <property type="term" value="F:hydrolase activity"/>
    <property type="evidence" value="ECO:0007669"/>
    <property type="project" value="UniProtKB-KW"/>
</dbReference>
<gene>
    <name evidence="6" type="ORF">CUN48_02900</name>
</gene>
<evidence type="ECO:0000256" key="2">
    <source>
        <dbReference type="ARBA" id="ARBA00022723"/>
    </source>
</evidence>
<proteinExistence type="inferred from homology"/>
<evidence type="ECO:0000313" key="7">
    <source>
        <dbReference type="Proteomes" id="UP000230790"/>
    </source>
</evidence>
<dbReference type="InterPro" id="IPR036866">
    <property type="entry name" value="RibonucZ/Hydroxyglut_hydro"/>
</dbReference>
<dbReference type="SUPFAM" id="SSF56281">
    <property type="entry name" value="Metallo-hydrolase/oxidoreductase"/>
    <property type="match status" value="1"/>
</dbReference>
<sequence length="310" mass="34351">MNANPITLRCGRARIHLLSDGVAYWDGGGAFGLVPRVRWMNLLPPDDLNRVPQELRCVLIEADGKRILVDCGVGDKPNDLIATQYDVRRPHGTLLDDLARRGLRPADIDIVILTHLHGDHAGWATTLDAHTRPIGEAAASAHDPAPTFTNARYYVQRQEYVDATHPNERTRNTYFAENFVPLMRHGVLTMLDGEAQITASVRVVPTPGHTAGHQSVIVESTSTDETAPPVFLIGDMAPFMIHFERLPWVTAYDVLPMVTIETKRRWQGWAFERGAALISCHDTRHPVGRLARNDRGLFSVIPLETGGAAE</sequence>
<dbReference type="InterPro" id="IPR051013">
    <property type="entry name" value="MBL_superfamily_lactonases"/>
</dbReference>
<dbReference type="GO" id="GO:0046872">
    <property type="term" value="F:metal ion binding"/>
    <property type="evidence" value="ECO:0007669"/>
    <property type="project" value="UniProtKB-KW"/>
</dbReference>
<keyword evidence="4" id="KW-0862">Zinc</keyword>
<dbReference type="InterPro" id="IPR001279">
    <property type="entry name" value="Metallo-B-lactamas"/>
</dbReference>
<dbReference type="AlphaFoldDB" id="A0A2M8QFH6"/>
<feature type="domain" description="Metallo-beta-lactamase" evidence="5">
    <location>
        <begin position="54"/>
        <end position="281"/>
    </location>
</feature>
<dbReference type="Pfam" id="PF00753">
    <property type="entry name" value="Lactamase_B"/>
    <property type="match status" value="1"/>
</dbReference>
<keyword evidence="2" id="KW-0479">Metal-binding</keyword>
<comment type="similarity">
    <text evidence="1">Belongs to the metallo-beta-lactamase superfamily.</text>
</comment>
<evidence type="ECO:0000256" key="4">
    <source>
        <dbReference type="ARBA" id="ARBA00022833"/>
    </source>
</evidence>
<evidence type="ECO:0000256" key="3">
    <source>
        <dbReference type="ARBA" id="ARBA00022801"/>
    </source>
</evidence>
<dbReference type="PANTHER" id="PTHR42978:SF6">
    <property type="entry name" value="QUORUM-QUENCHING LACTONASE YTNP-RELATED"/>
    <property type="match status" value="1"/>
</dbReference>
<organism evidence="6 7">
    <name type="scientific">Candidatus Thermofonsia Clade 3 bacterium</name>
    <dbReference type="NCBI Taxonomy" id="2364212"/>
    <lineage>
        <taxon>Bacteria</taxon>
        <taxon>Bacillati</taxon>
        <taxon>Chloroflexota</taxon>
        <taxon>Candidatus Thermofontia</taxon>
        <taxon>Candidatus Thermofonsia Clade 3</taxon>
    </lineage>
</organism>
<dbReference type="SMART" id="SM00849">
    <property type="entry name" value="Lactamase_B"/>
    <property type="match status" value="1"/>
</dbReference>
<dbReference type="EMBL" id="PGTN01000011">
    <property type="protein sequence ID" value="PJF48573.1"/>
    <property type="molecule type" value="Genomic_DNA"/>
</dbReference>